<organism evidence="2 3">
    <name type="scientific">Hydnomerulius pinastri MD-312</name>
    <dbReference type="NCBI Taxonomy" id="994086"/>
    <lineage>
        <taxon>Eukaryota</taxon>
        <taxon>Fungi</taxon>
        <taxon>Dikarya</taxon>
        <taxon>Basidiomycota</taxon>
        <taxon>Agaricomycotina</taxon>
        <taxon>Agaricomycetes</taxon>
        <taxon>Agaricomycetidae</taxon>
        <taxon>Boletales</taxon>
        <taxon>Boletales incertae sedis</taxon>
        <taxon>Leucogyrophana</taxon>
    </lineage>
</organism>
<keyword evidence="3" id="KW-1185">Reference proteome</keyword>
<dbReference type="AlphaFoldDB" id="A0A0C9VVF2"/>
<feature type="compositionally biased region" description="Polar residues" evidence="1">
    <location>
        <begin position="1"/>
        <end position="10"/>
    </location>
</feature>
<dbReference type="EMBL" id="KN839857">
    <property type="protein sequence ID" value="KIJ62070.1"/>
    <property type="molecule type" value="Genomic_DNA"/>
</dbReference>
<feature type="region of interest" description="Disordered" evidence="1">
    <location>
        <begin position="1"/>
        <end position="168"/>
    </location>
</feature>
<name>A0A0C9VVF2_9AGAM</name>
<evidence type="ECO:0000256" key="1">
    <source>
        <dbReference type="SAM" id="MobiDB-lite"/>
    </source>
</evidence>
<proteinExistence type="predicted"/>
<protein>
    <submittedName>
        <fullName evidence="2">Uncharacterized protein</fullName>
    </submittedName>
</protein>
<dbReference type="Proteomes" id="UP000053820">
    <property type="component" value="Unassembled WGS sequence"/>
</dbReference>
<accession>A0A0C9VVF2</accession>
<feature type="compositionally biased region" description="Pro residues" evidence="1">
    <location>
        <begin position="146"/>
        <end position="168"/>
    </location>
</feature>
<sequence length="168" mass="18025">MSPPILTTSPTPQPAHLPKLPHHTPTDPPVPSPTLTSSLPHPHPNQPTCTVTHTTLSPMPCPRAVTTSHTPQPTNPRCHPHRAVTTSSTPSFVPWRPHRLTPTRTGPPVPDLAPSPPHPHAHPCPHTLITPHLNRPTHTRPRILAPSPPHSNCPPVPTPSSPPPSIDS</sequence>
<dbReference type="HOGENOM" id="CLU_1586700_0_0_1"/>
<feature type="compositionally biased region" description="Pro residues" evidence="1">
    <location>
        <begin position="105"/>
        <end position="118"/>
    </location>
</feature>
<evidence type="ECO:0000313" key="3">
    <source>
        <dbReference type="Proteomes" id="UP000053820"/>
    </source>
</evidence>
<evidence type="ECO:0000313" key="2">
    <source>
        <dbReference type="EMBL" id="KIJ62070.1"/>
    </source>
</evidence>
<reference evidence="2 3" key="1">
    <citation type="submission" date="2014-04" db="EMBL/GenBank/DDBJ databases">
        <title>Evolutionary Origins and Diversification of the Mycorrhizal Mutualists.</title>
        <authorList>
            <consortium name="DOE Joint Genome Institute"/>
            <consortium name="Mycorrhizal Genomics Consortium"/>
            <person name="Kohler A."/>
            <person name="Kuo A."/>
            <person name="Nagy L.G."/>
            <person name="Floudas D."/>
            <person name="Copeland A."/>
            <person name="Barry K.W."/>
            <person name="Cichocki N."/>
            <person name="Veneault-Fourrey C."/>
            <person name="LaButti K."/>
            <person name="Lindquist E.A."/>
            <person name="Lipzen A."/>
            <person name="Lundell T."/>
            <person name="Morin E."/>
            <person name="Murat C."/>
            <person name="Riley R."/>
            <person name="Ohm R."/>
            <person name="Sun H."/>
            <person name="Tunlid A."/>
            <person name="Henrissat B."/>
            <person name="Grigoriev I.V."/>
            <person name="Hibbett D.S."/>
            <person name="Martin F."/>
        </authorList>
    </citation>
    <scope>NUCLEOTIDE SEQUENCE [LARGE SCALE GENOMIC DNA]</scope>
    <source>
        <strain evidence="2 3">MD-312</strain>
    </source>
</reference>
<feature type="compositionally biased region" description="Polar residues" evidence="1">
    <location>
        <begin position="46"/>
        <end position="57"/>
    </location>
</feature>
<gene>
    <name evidence="2" type="ORF">HYDPIDRAFT_30621</name>
</gene>
<dbReference type="PRINTS" id="PR01217">
    <property type="entry name" value="PRICHEXTENSN"/>
</dbReference>